<evidence type="ECO:0000313" key="2">
    <source>
        <dbReference type="Proteomes" id="UP000257501"/>
    </source>
</evidence>
<protein>
    <submittedName>
        <fullName evidence="1">Uncharacterized protein</fullName>
    </submittedName>
</protein>
<reference evidence="1 2" key="1">
    <citation type="journal article" date="2011" name="Nature">
        <title>Genomic island variability facilitates Prochlorococcus-virus coexistence.</title>
        <authorList>
            <person name="Avrani S."/>
            <person name="Wurtzel O."/>
            <person name="Sharon I."/>
            <person name="Sorek R."/>
            <person name="Lindell D."/>
        </authorList>
    </citation>
    <scope>NUCLEOTIDE SEQUENCE [LARGE SCALE GENOMIC DNA]</scope>
</reference>
<dbReference type="RefSeq" id="YP_009806344.1">
    <property type="nucleotide sequence ID" value="NC_048015.1"/>
</dbReference>
<dbReference type="Pfam" id="PF23790">
    <property type="entry name" value="Kyano_Gp96"/>
    <property type="match status" value="1"/>
</dbReference>
<dbReference type="InterPro" id="IPR057004">
    <property type="entry name" value="Gp90-like"/>
</dbReference>
<dbReference type="EMBL" id="MH512890">
    <property type="protein sequence ID" value="AXF41223.1"/>
    <property type="molecule type" value="Genomic_DNA"/>
</dbReference>
<organism evidence="1 2">
    <name type="scientific">Cyanophage S-TIM4</name>
    <dbReference type="NCBI Taxonomy" id="1048189"/>
    <lineage>
        <taxon>Viruses</taxon>
        <taxon>Duplodnaviria</taxon>
        <taxon>Heunggongvirae</taxon>
        <taxon>Uroviricota</taxon>
        <taxon>Caudoviricetes</taxon>
        <taxon>Pantevenvirales</taxon>
        <taxon>Kyanoviridae</taxon>
        <taxon>Thaumasvirus</taxon>
        <taxon>Thaumasvirus stim4</taxon>
    </lineage>
</organism>
<dbReference type="Proteomes" id="UP000257501">
    <property type="component" value="Segment"/>
</dbReference>
<keyword evidence="2" id="KW-1185">Reference proteome</keyword>
<accession>A0A345AWE0</accession>
<evidence type="ECO:0000313" key="1">
    <source>
        <dbReference type="EMBL" id="AXF41223.1"/>
    </source>
</evidence>
<dbReference type="KEGG" id="vg:54997202"/>
<proteinExistence type="predicted"/>
<sequence>MRKVEATMNSMIRNGVAWSDGNTCTTYDNDGNCLVYLHGNHIATVGDSFMAIFDGGYQSNTTKSRLNALLQEFRPHTKVFAKNFQWFIKAHNSVVPFISGSLV</sequence>
<gene>
    <name evidence="1" type="primary">ORF_87</name>
    <name evidence="1" type="ORF">S-TIM4_ORF_87</name>
</gene>
<dbReference type="GeneID" id="54997202"/>
<name>A0A345AWE0_9CAUD</name>